<gene>
    <name evidence="1" type="ORF">GCM10009093_17930</name>
</gene>
<evidence type="ECO:0000313" key="2">
    <source>
        <dbReference type="Proteomes" id="UP001500791"/>
    </source>
</evidence>
<keyword evidence="2" id="KW-1185">Reference proteome</keyword>
<protein>
    <recommendedName>
        <fullName evidence="3">Nitroreductase domain-containing protein</fullName>
    </recommendedName>
</protein>
<organism evidence="1 2">
    <name type="scientific">Brevundimonas terrae</name>
    <dbReference type="NCBI Taxonomy" id="363631"/>
    <lineage>
        <taxon>Bacteria</taxon>
        <taxon>Pseudomonadati</taxon>
        <taxon>Pseudomonadota</taxon>
        <taxon>Alphaproteobacteria</taxon>
        <taxon>Caulobacterales</taxon>
        <taxon>Caulobacteraceae</taxon>
        <taxon>Brevundimonas</taxon>
    </lineage>
</organism>
<proteinExistence type="predicted"/>
<evidence type="ECO:0000313" key="1">
    <source>
        <dbReference type="EMBL" id="GAA0391751.1"/>
    </source>
</evidence>
<accession>A0ABN0YDU8</accession>
<dbReference type="Proteomes" id="UP001500791">
    <property type="component" value="Unassembled WGS sequence"/>
</dbReference>
<name>A0ABN0YDU8_9CAUL</name>
<sequence length="399" mass="43216">MTPDLFRALVADACLSPNVHNIQPTRWRLVDDATIALIAAPDRHLPVGDPTGRDAAASHGAAFEGMIIAASAHGIQLTAAPAENGEVARLVEKGICAPDPLTPFLTKRRTYRGKFDTRQKDAARNAVQSLSQHPGVRLIGDDAAIKDIARLTNQATMRFFRNRPYRRELTSWMRLTKADPNWSRDGLNARAMEMSAPLAVAAGVVMGQPMFEILDRLQLAAPLTGEAAVTNSAAVLVAFVQDRDTAPFQTGRDWHRLWLELTALGLVAAPLTILGDDETAASEMARRLNLPPNQRVVTVLRAGMVDAGKLPPPARLPVDELIVPQSALRSFRPASSLAIRSTEICSPLAKVSSPPLRLACIRFWICSMLSTKSSSSRSAYSMRSGNSLSSVNSFMAMPL</sequence>
<comment type="caution">
    <text evidence="1">The sequence shown here is derived from an EMBL/GenBank/DDBJ whole genome shotgun (WGS) entry which is preliminary data.</text>
</comment>
<dbReference type="InterPro" id="IPR000415">
    <property type="entry name" value="Nitroreductase-like"/>
</dbReference>
<dbReference type="Gene3D" id="3.40.109.10">
    <property type="entry name" value="NADH Oxidase"/>
    <property type="match status" value="1"/>
</dbReference>
<evidence type="ECO:0008006" key="3">
    <source>
        <dbReference type="Google" id="ProtNLM"/>
    </source>
</evidence>
<dbReference type="EMBL" id="BAAAEJ010000007">
    <property type="protein sequence ID" value="GAA0391751.1"/>
    <property type="molecule type" value="Genomic_DNA"/>
</dbReference>
<dbReference type="RefSeq" id="WP_167176940.1">
    <property type="nucleotide sequence ID" value="NZ_BAAAEJ010000007.1"/>
</dbReference>
<reference evidence="1 2" key="1">
    <citation type="journal article" date="2019" name="Int. J. Syst. Evol. Microbiol.">
        <title>The Global Catalogue of Microorganisms (GCM) 10K type strain sequencing project: providing services to taxonomists for standard genome sequencing and annotation.</title>
        <authorList>
            <consortium name="The Broad Institute Genomics Platform"/>
            <consortium name="The Broad Institute Genome Sequencing Center for Infectious Disease"/>
            <person name="Wu L."/>
            <person name="Ma J."/>
        </authorList>
    </citation>
    <scope>NUCLEOTIDE SEQUENCE [LARGE SCALE GENOMIC DNA]</scope>
    <source>
        <strain evidence="1 2">JCM 13476</strain>
    </source>
</reference>
<dbReference type="SUPFAM" id="SSF55469">
    <property type="entry name" value="FMN-dependent nitroreductase-like"/>
    <property type="match status" value="2"/>
</dbReference>